<dbReference type="SUPFAM" id="SSF56672">
    <property type="entry name" value="DNA/RNA polymerases"/>
    <property type="match status" value="1"/>
</dbReference>
<gene>
    <name evidence="2" type="primary">Tf2-6_147</name>
    <name evidence="2" type="ORF">TNCT_172461</name>
</gene>
<dbReference type="PROSITE" id="PS50878">
    <property type="entry name" value="RT_POL"/>
    <property type="match status" value="1"/>
</dbReference>
<sequence length="331" mass="38385">MDENDKMAVATSNEQKFEANKVRVKIPPFWEEKPEIWFFQVEAQFSIANINQDETKFNYLVAQLDPKFIENIWDIIQSDEKNKYSCAKSRLLSTFKESEEKSIKKLLTGISLGDMKPSQLLRKRKSLAGDNITEKVLRTLWLDKLPDSIKNILAVSSKNLENLCVMADKIFEINSSPEIYSADADSSAMKNILEKFFRGLDFAFPYLDDILIASTNELQQENHLKIVFERLNTYGLKINISKSVFGVEEIEFLGYLISNEGSNPLPEKVNTITNYKKPETLHDLRIFLGMINFYRRYLKDAAKNQALLHDYLKGAKKRDKRKIQWTEEAEK</sequence>
<dbReference type="InterPro" id="IPR043502">
    <property type="entry name" value="DNA/RNA_pol_sf"/>
</dbReference>
<dbReference type="InterPro" id="IPR055469">
    <property type="entry name" value="DUF7041"/>
</dbReference>
<dbReference type="OrthoDB" id="6260718at2759"/>
<dbReference type="EMBL" id="BMAO01004298">
    <property type="protein sequence ID" value="GFQ93683.1"/>
    <property type="molecule type" value="Genomic_DNA"/>
</dbReference>
<dbReference type="Proteomes" id="UP000887116">
    <property type="component" value="Unassembled WGS sequence"/>
</dbReference>
<dbReference type="GO" id="GO:0071897">
    <property type="term" value="P:DNA biosynthetic process"/>
    <property type="evidence" value="ECO:0007669"/>
    <property type="project" value="UniProtKB-ARBA"/>
</dbReference>
<dbReference type="InterPro" id="IPR043128">
    <property type="entry name" value="Rev_trsase/Diguanyl_cyclase"/>
</dbReference>
<feature type="domain" description="Reverse transcriptase" evidence="1">
    <location>
        <begin position="1"/>
        <end position="257"/>
    </location>
</feature>
<reference evidence="2" key="1">
    <citation type="submission" date="2020-07" db="EMBL/GenBank/DDBJ databases">
        <title>Multicomponent nature underlies the extraordinary mechanical properties of spider dragline silk.</title>
        <authorList>
            <person name="Kono N."/>
            <person name="Nakamura H."/>
            <person name="Mori M."/>
            <person name="Yoshida Y."/>
            <person name="Ohtoshi R."/>
            <person name="Malay A.D."/>
            <person name="Moran D.A.P."/>
            <person name="Tomita M."/>
            <person name="Numata K."/>
            <person name="Arakawa K."/>
        </authorList>
    </citation>
    <scope>NUCLEOTIDE SEQUENCE</scope>
</reference>
<dbReference type="PANTHER" id="PTHR33327:SF3">
    <property type="entry name" value="RNA-DIRECTED DNA POLYMERASE"/>
    <property type="match status" value="1"/>
</dbReference>
<proteinExistence type="predicted"/>
<organism evidence="2 3">
    <name type="scientific">Trichonephila clavata</name>
    <name type="common">Joro spider</name>
    <name type="synonym">Nephila clavata</name>
    <dbReference type="NCBI Taxonomy" id="2740835"/>
    <lineage>
        <taxon>Eukaryota</taxon>
        <taxon>Metazoa</taxon>
        <taxon>Ecdysozoa</taxon>
        <taxon>Arthropoda</taxon>
        <taxon>Chelicerata</taxon>
        <taxon>Arachnida</taxon>
        <taxon>Araneae</taxon>
        <taxon>Araneomorphae</taxon>
        <taxon>Entelegynae</taxon>
        <taxon>Araneoidea</taxon>
        <taxon>Nephilidae</taxon>
        <taxon>Trichonephila</taxon>
    </lineage>
</organism>
<dbReference type="InterPro" id="IPR000477">
    <property type="entry name" value="RT_dom"/>
</dbReference>
<evidence type="ECO:0000313" key="2">
    <source>
        <dbReference type="EMBL" id="GFQ93683.1"/>
    </source>
</evidence>
<accession>A0A8X6G1P8</accession>
<protein>
    <submittedName>
        <fullName evidence="2">Transposon Tf2-6 polyprotein</fullName>
    </submittedName>
</protein>
<name>A0A8X6G1P8_TRICU</name>
<dbReference type="Gene3D" id="3.30.70.270">
    <property type="match status" value="2"/>
</dbReference>
<comment type="caution">
    <text evidence="2">The sequence shown here is derived from an EMBL/GenBank/DDBJ whole genome shotgun (WGS) entry which is preliminary data.</text>
</comment>
<keyword evidence="3" id="KW-1185">Reference proteome</keyword>
<evidence type="ECO:0000259" key="1">
    <source>
        <dbReference type="PROSITE" id="PS50878"/>
    </source>
</evidence>
<evidence type="ECO:0000313" key="3">
    <source>
        <dbReference type="Proteomes" id="UP000887116"/>
    </source>
</evidence>
<dbReference type="AlphaFoldDB" id="A0A8X6G1P8"/>
<dbReference type="PANTHER" id="PTHR33327">
    <property type="entry name" value="ENDONUCLEASE"/>
    <property type="match status" value="1"/>
</dbReference>
<dbReference type="Pfam" id="PF23055">
    <property type="entry name" value="DUF7041"/>
    <property type="match status" value="1"/>
</dbReference>
<dbReference type="Pfam" id="PF00078">
    <property type="entry name" value="RVT_1"/>
    <property type="match status" value="1"/>
</dbReference>